<evidence type="ECO:0000313" key="3">
    <source>
        <dbReference type="EMBL" id="GAF26802.1"/>
    </source>
</evidence>
<gene>
    <name evidence="3" type="ORF">MTY_2142</name>
</gene>
<dbReference type="InterPro" id="IPR050248">
    <property type="entry name" value="Polysacc_deacetylase_ArnD"/>
</dbReference>
<keyword evidence="3" id="KW-0326">Glycosidase</keyword>
<reference evidence="3" key="1">
    <citation type="journal article" date="2014" name="Gene">
        <title>Genome-guided analysis of transformation efficiency and carbon dioxide assimilation by Moorella thermoacetica Y72.</title>
        <authorList>
            <person name="Tsukahara K."/>
            <person name="Kita A."/>
            <person name="Nakashimada Y."/>
            <person name="Hoshino T."/>
            <person name="Murakami K."/>
        </authorList>
    </citation>
    <scope>NUCLEOTIDE SEQUENCE [LARGE SCALE GENOMIC DNA]</scope>
    <source>
        <strain evidence="3">Y72</strain>
    </source>
</reference>
<dbReference type="SUPFAM" id="SSF88713">
    <property type="entry name" value="Glycoside hydrolase/deacetylase"/>
    <property type="match status" value="1"/>
</dbReference>
<dbReference type="GO" id="GO:0016798">
    <property type="term" value="F:hydrolase activity, acting on glycosyl bonds"/>
    <property type="evidence" value="ECO:0007669"/>
    <property type="project" value="UniProtKB-KW"/>
</dbReference>
<organism evidence="3">
    <name type="scientific">Moorella thermoacetica Y72</name>
    <dbReference type="NCBI Taxonomy" id="1325331"/>
    <lineage>
        <taxon>Bacteria</taxon>
        <taxon>Bacillati</taxon>
        <taxon>Bacillota</taxon>
        <taxon>Clostridia</taxon>
        <taxon>Neomoorellales</taxon>
        <taxon>Neomoorellaceae</taxon>
        <taxon>Neomoorella</taxon>
    </lineage>
</organism>
<keyword evidence="3" id="KW-0624">Polysaccharide degradation</keyword>
<proteinExistence type="predicted"/>
<name>A0A0S6UCU9_NEOTH</name>
<dbReference type="PROSITE" id="PS51677">
    <property type="entry name" value="NODB"/>
    <property type="match status" value="1"/>
</dbReference>
<evidence type="ECO:0000256" key="1">
    <source>
        <dbReference type="SAM" id="Phobius"/>
    </source>
</evidence>
<dbReference type="PANTHER" id="PTHR10587">
    <property type="entry name" value="GLYCOSYL TRANSFERASE-RELATED"/>
    <property type="match status" value="1"/>
</dbReference>
<keyword evidence="3" id="KW-0858">Xylan degradation</keyword>
<dbReference type="Gene3D" id="3.20.20.370">
    <property type="entry name" value="Glycoside hydrolase/deacetylase"/>
    <property type="match status" value="1"/>
</dbReference>
<feature type="domain" description="NodB homology" evidence="2">
    <location>
        <begin position="66"/>
        <end position="243"/>
    </location>
</feature>
<dbReference type="Proteomes" id="UP000063718">
    <property type="component" value="Unassembled WGS sequence"/>
</dbReference>
<dbReference type="GO" id="GO:0016810">
    <property type="term" value="F:hydrolase activity, acting on carbon-nitrogen (but not peptide) bonds"/>
    <property type="evidence" value="ECO:0007669"/>
    <property type="project" value="InterPro"/>
</dbReference>
<keyword evidence="3" id="KW-0378">Hydrolase</keyword>
<dbReference type="InterPro" id="IPR011330">
    <property type="entry name" value="Glyco_hydro/deAcase_b/a-brl"/>
</dbReference>
<feature type="transmembrane region" description="Helical" evidence="1">
    <location>
        <begin position="21"/>
        <end position="45"/>
    </location>
</feature>
<keyword evidence="1" id="KW-0472">Membrane</keyword>
<keyword evidence="1" id="KW-1133">Transmembrane helix</keyword>
<accession>A0A0S6UCU9</accession>
<protein>
    <submittedName>
        <fullName evidence="3">Predicted xylanase/chitin deacetylase</fullName>
    </submittedName>
</protein>
<sequence>MIRQPNKGVRSMYVFYWQRHGFKGWGFLAILGLLFLLGFTCWRWFDRAAVPAMKTQPIYQGDPERKAIALTFTIDWGEEYLPAILTALEQVGARATFFPTGQWAERHPELVRQMAAAGHEIGNHGQSHPHPDNLSREENRQDILQGEATLKAITGKKPVLYSPPYGESKPQVVAAASDLGYKFIMWTINTGDYLPNTQPEDILATILPKCQNGAIVLLHPTEPAAKALPELLKQLKERGYALVTTSEILPNG</sequence>
<dbReference type="CDD" id="cd10950">
    <property type="entry name" value="CE4_BsYlxY_like"/>
    <property type="match status" value="1"/>
</dbReference>
<evidence type="ECO:0000259" key="2">
    <source>
        <dbReference type="PROSITE" id="PS51677"/>
    </source>
</evidence>
<dbReference type="AlphaFoldDB" id="A0A0S6UCU9"/>
<dbReference type="EMBL" id="DF238840">
    <property type="protein sequence ID" value="GAF26802.1"/>
    <property type="molecule type" value="Genomic_DNA"/>
</dbReference>
<keyword evidence="3" id="KW-0119">Carbohydrate metabolism</keyword>
<dbReference type="Pfam" id="PF01522">
    <property type="entry name" value="Polysacc_deac_1"/>
    <property type="match status" value="1"/>
</dbReference>
<dbReference type="GO" id="GO:0045493">
    <property type="term" value="P:xylan catabolic process"/>
    <property type="evidence" value="ECO:0007669"/>
    <property type="project" value="UniProtKB-KW"/>
</dbReference>
<dbReference type="InterPro" id="IPR002509">
    <property type="entry name" value="NODB_dom"/>
</dbReference>
<keyword evidence="1" id="KW-0812">Transmembrane</keyword>